<gene>
    <name evidence="1" type="ORF">BECKLPF1236B_GA0070989_10913</name>
</gene>
<protein>
    <submittedName>
        <fullName evidence="1">Uncharacterized protein</fullName>
    </submittedName>
</protein>
<proteinExistence type="predicted"/>
<evidence type="ECO:0000313" key="1">
    <source>
        <dbReference type="EMBL" id="VFK16196.1"/>
    </source>
</evidence>
<sequence length="79" mass="8283">MATTSAGAFPHEIGVIQFASAALKFLFLFGDVFGEARHLGVHVDESRQGDADLKIPEQAGGGFGWSGVVFKPGDEFDAG</sequence>
<dbReference type="AlphaFoldDB" id="A0A450WGI8"/>
<dbReference type="EMBL" id="CAADFK010000091">
    <property type="protein sequence ID" value="VFK16196.1"/>
    <property type="molecule type" value="Genomic_DNA"/>
</dbReference>
<accession>A0A450WGI8</accession>
<name>A0A450WGI8_9GAMM</name>
<reference evidence="1" key="1">
    <citation type="submission" date="2019-02" db="EMBL/GenBank/DDBJ databases">
        <authorList>
            <person name="Gruber-Vodicka R. H."/>
            <person name="Seah K. B. B."/>
        </authorList>
    </citation>
    <scope>NUCLEOTIDE SEQUENCE</scope>
    <source>
        <strain evidence="1">BECK_S313</strain>
    </source>
</reference>
<organism evidence="1">
    <name type="scientific">Candidatus Kentrum sp. LPFa</name>
    <dbReference type="NCBI Taxonomy" id="2126335"/>
    <lineage>
        <taxon>Bacteria</taxon>
        <taxon>Pseudomonadati</taxon>
        <taxon>Pseudomonadota</taxon>
        <taxon>Gammaproteobacteria</taxon>
        <taxon>Candidatus Kentrum</taxon>
    </lineage>
</organism>